<dbReference type="InterPro" id="IPR050306">
    <property type="entry name" value="PfkB_Carbo_kinase"/>
</dbReference>
<evidence type="ECO:0000256" key="3">
    <source>
        <dbReference type="ARBA" id="ARBA00022741"/>
    </source>
</evidence>
<comment type="similarity">
    <text evidence="1">Belongs to the carbohydrate kinase PfkB family.</text>
</comment>
<protein>
    <submittedName>
        <fullName evidence="7">Fructokinase</fullName>
    </submittedName>
</protein>
<evidence type="ECO:0000256" key="1">
    <source>
        <dbReference type="ARBA" id="ARBA00010688"/>
    </source>
</evidence>
<dbReference type="Pfam" id="PF00294">
    <property type="entry name" value="PfkB"/>
    <property type="match status" value="1"/>
</dbReference>
<sequence>MSDGTGQTWPKGTVKRLDVLALGELLIDFCVSVEADGTPRMVGSAGGAPANVLAAVCRLGGTGQLVAKVGRDLFGDYLERCVKALGIDTTSLLRDPCRTTLAFVQLAADGDRSFSFERNPGADTQLQAHELHPTWFEQARVFHFGSLSLTDNPSRDATFSAIDMAKAADCIISFDPNLRPPLWRDLDEARSRISTAIALADLVKISDDEVLFLTGESNLDEGISRLRSAYPSVRLAVTCGAKGAIVDTDSGHVHIPSLPVVAIDTTAAGDAFLGALLYRLTRSDGVLRDAIWDDNLFLDAVSFANAAGALTTTKRGAMDALPTLPEILAHLPA</sequence>
<feature type="domain" description="Carbohydrate kinase PfkB" evidence="6">
    <location>
        <begin position="18"/>
        <end position="323"/>
    </location>
</feature>
<dbReference type="InterPro" id="IPR029056">
    <property type="entry name" value="Ribokinase-like"/>
</dbReference>
<keyword evidence="8" id="KW-1185">Reference proteome</keyword>
<gene>
    <name evidence="7" type="ORF">C7445_101179</name>
</gene>
<evidence type="ECO:0000313" key="7">
    <source>
        <dbReference type="EMBL" id="TDY51179.1"/>
    </source>
</evidence>
<dbReference type="PANTHER" id="PTHR43085:SF1">
    <property type="entry name" value="PSEUDOURIDINE KINASE-RELATED"/>
    <property type="match status" value="1"/>
</dbReference>
<reference evidence="7 8" key="1">
    <citation type="submission" date="2019-03" db="EMBL/GenBank/DDBJ databases">
        <title>Genomic Encyclopedia of Type Strains, Phase IV (KMG-IV): sequencing the most valuable type-strain genomes for metagenomic binning, comparative biology and taxonomic classification.</title>
        <authorList>
            <person name="Goeker M."/>
        </authorList>
    </citation>
    <scope>NUCLEOTIDE SEQUENCE [LARGE SCALE GENOMIC DNA]</scope>
    <source>
        <strain evidence="7 8">DSM 17974</strain>
    </source>
</reference>
<organism evidence="7 8">
    <name type="scientific">Alicyclobacillus sacchari</name>
    <dbReference type="NCBI Taxonomy" id="392010"/>
    <lineage>
        <taxon>Bacteria</taxon>
        <taxon>Bacillati</taxon>
        <taxon>Bacillota</taxon>
        <taxon>Bacilli</taxon>
        <taxon>Bacillales</taxon>
        <taxon>Alicyclobacillaceae</taxon>
        <taxon>Alicyclobacillus</taxon>
    </lineage>
</organism>
<name>A0A4R8LTX3_9BACL</name>
<evidence type="ECO:0000256" key="2">
    <source>
        <dbReference type="ARBA" id="ARBA00022679"/>
    </source>
</evidence>
<dbReference type="AlphaFoldDB" id="A0A4R8LTX3"/>
<dbReference type="PANTHER" id="PTHR43085">
    <property type="entry name" value="HEXOKINASE FAMILY MEMBER"/>
    <property type="match status" value="1"/>
</dbReference>
<dbReference type="CDD" id="cd01167">
    <property type="entry name" value="bac_FRK"/>
    <property type="match status" value="1"/>
</dbReference>
<dbReference type="InterPro" id="IPR002173">
    <property type="entry name" value="Carboh/pur_kinase_PfkB_CS"/>
</dbReference>
<keyword evidence="4 7" id="KW-0418">Kinase</keyword>
<evidence type="ECO:0000259" key="6">
    <source>
        <dbReference type="Pfam" id="PF00294"/>
    </source>
</evidence>
<dbReference type="EMBL" id="SORF01000001">
    <property type="protein sequence ID" value="TDY51179.1"/>
    <property type="molecule type" value="Genomic_DNA"/>
</dbReference>
<evidence type="ECO:0000256" key="4">
    <source>
        <dbReference type="ARBA" id="ARBA00022777"/>
    </source>
</evidence>
<dbReference type="GO" id="GO:0016301">
    <property type="term" value="F:kinase activity"/>
    <property type="evidence" value="ECO:0007669"/>
    <property type="project" value="UniProtKB-KW"/>
</dbReference>
<proteinExistence type="inferred from homology"/>
<dbReference type="InterPro" id="IPR011611">
    <property type="entry name" value="PfkB_dom"/>
</dbReference>
<evidence type="ECO:0000256" key="5">
    <source>
        <dbReference type="ARBA" id="ARBA00022840"/>
    </source>
</evidence>
<dbReference type="Gene3D" id="3.40.1190.20">
    <property type="match status" value="1"/>
</dbReference>
<dbReference type="PROSITE" id="PS00584">
    <property type="entry name" value="PFKB_KINASES_2"/>
    <property type="match status" value="1"/>
</dbReference>
<accession>A0A4R8LTX3</accession>
<keyword evidence="5" id="KW-0067">ATP-binding</keyword>
<dbReference type="GO" id="GO:0005524">
    <property type="term" value="F:ATP binding"/>
    <property type="evidence" value="ECO:0007669"/>
    <property type="project" value="UniProtKB-KW"/>
</dbReference>
<dbReference type="RefSeq" id="WP_134158154.1">
    <property type="nucleotide sequence ID" value="NZ_SORF01000001.1"/>
</dbReference>
<dbReference type="Proteomes" id="UP000294581">
    <property type="component" value="Unassembled WGS sequence"/>
</dbReference>
<dbReference type="SUPFAM" id="SSF53613">
    <property type="entry name" value="Ribokinase-like"/>
    <property type="match status" value="1"/>
</dbReference>
<comment type="caution">
    <text evidence="7">The sequence shown here is derived from an EMBL/GenBank/DDBJ whole genome shotgun (WGS) entry which is preliminary data.</text>
</comment>
<keyword evidence="2" id="KW-0808">Transferase</keyword>
<dbReference type="OrthoDB" id="9806249at2"/>
<keyword evidence="3" id="KW-0547">Nucleotide-binding</keyword>
<evidence type="ECO:0000313" key="8">
    <source>
        <dbReference type="Proteomes" id="UP000294581"/>
    </source>
</evidence>